<dbReference type="AlphaFoldDB" id="A0A8T1N4I3"/>
<evidence type="ECO:0000256" key="2">
    <source>
        <dbReference type="ARBA" id="ARBA00022771"/>
    </source>
</evidence>
<keyword evidence="1 9" id="KW-0479">Metal-binding</keyword>
<evidence type="ECO:0000256" key="8">
    <source>
        <dbReference type="PROSITE-ProRule" id="PRU00071"/>
    </source>
</evidence>
<dbReference type="Pfam" id="PF02701">
    <property type="entry name" value="Zn_ribbon_Dof"/>
    <property type="match status" value="1"/>
</dbReference>
<dbReference type="PROSITE" id="PS01361">
    <property type="entry name" value="ZF_DOF_1"/>
    <property type="match status" value="1"/>
</dbReference>
<dbReference type="InterPro" id="IPR045174">
    <property type="entry name" value="Dof"/>
</dbReference>
<dbReference type="GO" id="GO:0003677">
    <property type="term" value="F:DNA binding"/>
    <property type="evidence" value="ECO:0007669"/>
    <property type="project" value="UniProtKB-UniRule"/>
</dbReference>
<evidence type="ECO:0000313" key="14">
    <source>
        <dbReference type="Proteomes" id="UP000811609"/>
    </source>
</evidence>
<evidence type="ECO:0000256" key="1">
    <source>
        <dbReference type="ARBA" id="ARBA00022723"/>
    </source>
</evidence>
<reference evidence="12" key="1">
    <citation type="submission" date="2020-12" db="EMBL/GenBank/DDBJ databases">
        <title>WGS assembly of Carya illinoinensis cv. Pawnee.</title>
        <authorList>
            <person name="Platts A."/>
            <person name="Shu S."/>
            <person name="Wright S."/>
            <person name="Barry K."/>
            <person name="Edger P."/>
            <person name="Pires J.C."/>
            <person name="Schmutz J."/>
        </authorList>
    </citation>
    <scope>NUCLEOTIDE SEQUENCE</scope>
    <source>
        <tissue evidence="12">Leaf</tissue>
    </source>
</reference>
<evidence type="ECO:0000256" key="4">
    <source>
        <dbReference type="ARBA" id="ARBA00023015"/>
    </source>
</evidence>
<evidence type="ECO:0000259" key="11">
    <source>
        <dbReference type="PROSITE" id="PS50884"/>
    </source>
</evidence>
<dbReference type="EMBL" id="CM031840">
    <property type="protein sequence ID" value="KAG6672252.1"/>
    <property type="molecule type" value="Genomic_DNA"/>
</dbReference>
<feature type="compositionally biased region" description="Pro residues" evidence="10">
    <location>
        <begin position="20"/>
        <end position="29"/>
    </location>
</feature>
<keyword evidence="14" id="KW-1185">Reference proteome</keyword>
<name>A0A8T1N4I3_CARIL</name>
<dbReference type="PROSITE" id="PS50884">
    <property type="entry name" value="ZF_DOF_2"/>
    <property type="match status" value="1"/>
</dbReference>
<protein>
    <recommendedName>
        <fullName evidence="9">Dof zinc finger protein</fullName>
    </recommendedName>
</protein>
<keyword evidence="5 8" id="KW-0238">DNA-binding</keyword>
<accession>A0A8T1N4I3</accession>
<dbReference type="InterPro" id="IPR003851">
    <property type="entry name" value="Znf_Dof"/>
</dbReference>
<gene>
    <name evidence="12" type="ORF">CIPAW_16G051200</name>
    <name evidence="13" type="ORF">I3842_16G048600</name>
</gene>
<feature type="compositionally biased region" description="Low complexity" evidence="10">
    <location>
        <begin position="88"/>
        <end position="102"/>
    </location>
</feature>
<dbReference type="GO" id="GO:0005634">
    <property type="term" value="C:nucleus"/>
    <property type="evidence" value="ECO:0007669"/>
    <property type="project" value="UniProtKB-SubCell"/>
</dbReference>
<dbReference type="GO" id="GO:0003700">
    <property type="term" value="F:DNA-binding transcription factor activity"/>
    <property type="evidence" value="ECO:0007669"/>
    <property type="project" value="UniProtKB-UniRule"/>
</dbReference>
<keyword evidence="3 9" id="KW-0862">Zinc</keyword>
<feature type="region of interest" description="Disordered" evidence="10">
    <location>
        <begin position="1"/>
        <end position="29"/>
    </location>
</feature>
<keyword evidence="6 9" id="KW-0804">Transcription</keyword>
<evidence type="ECO:0000256" key="7">
    <source>
        <dbReference type="ARBA" id="ARBA00023242"/>
    </source>
</evidence>
<evidence type="ECO:0000256" key="9">
    <source>
        <dbReference type="RuleBase" id="RU369094"/>
    </source>
</evidence>
<sequence length="242" mass="24953">MPSETADDKPAARLQQSFGYPPPPQTQPLPCPRCGSTSTKFCYYNNYNLSQPRHFCKSCRRYWTQGGTLRNVPVGGGTRKSITKRSRSNTSTSSCSSSSSSSAVNSEAVPSNPSPVLPEMVSHDVNLNENVAAVGGAVGSFNFLLNSQGPAGFLGLSGTYGYGSIPGFEEMSLGLAGAGAWAFPEVGDFGGGSGIGTSLASASYGTWQVSGGDDQGGLVDHGGDSFTSPDLSISSPGQGLEK</sequence>
<evidence type="ECO:0000313" key="12">
    <source>
        <dbReference type="EMBL" id="KAG6624771.1"/>
    </source>
</evidence>
<evidence type="ECO:0000256" key="10">
    <source>
        <dbReference type="SAM" id="MobiDB-lite"/>
    </source>
</evidence>
<feature type="region of interest" description="Disordered" evidence="10">
    <location>
        <begin position="213"/>
        <end position="242"/>
    </location>
</feature>
<dbReference type="PANTHER" id="PTHR31992:SF312">
    <property type="entry name" value="DOF ZINC FINGER PROTEIN DOF1.6"/>
    <property type="match status" value="1"/>
</dbReference>
<comment type="caution">
    <text evidence="12">The sequence shown here is derived from an EMBL/GenBank/DDBJ whole genome shotgun (WGS) entry which is preliminary data.</text>
</comment>
<feature type="domain" description="Dof-type" evidence="11">
    <location>
        <begin position="29"/>
        <end position="83"/>
    </location>
</feature>
<keyword evidence="4 9" id="KW-0805">Transcription regulation</keyword>
<keyword evidence="7 8" id="KW-0539">Nucleus</keyword>
<feature type="region of interest" description="Disordered" evidence="10">
    <location>
        <begin position="73"/>
        <end position="117"/>
    </location>
</feature>
<organism evidence="12 14">
    <name type="scientific">Carya illinoinensis</name>
    <name type="common">Pecan</name>
    <dbReference type="NCBI Taxonomy" id="32201"/>
    <lineage>
        <taxon>Eukaryota</taxon>
        <taxon>Viridiplantae</taxon>
        <taxon>Streptophyta</taxon>
        <taxon>Embryophyta</taxon>
        <taxon>Tracheophyta</taxon>
        <taxon>Spermatophyta</taxon>
        <taxon>Magnoliopsida</taxon>
        <taxon>eudicotyledons</taxon>
        <taxon>Gunneridae</taxon>
        <taxon>Pentapetalae</taxon>
        <taxon>rosids</taxon>
        <taxon>fabids</taxon>
        <taxon>Fagales</taxon>
        <taxon>Juglandaceae</taxon>
        <taxon>Carya</taxon>
    </lineage>
</organism>
<dbReference type="Proteomes" id="UP000811246">
    <property type="component" value="Chromosome 16"/>
</dbReference>
<evidence type="ECO:0000256" key="5">
    <source>
        <dbReference type="ARBA" id="ARBA00023125"/>
    </source>
</evidence>
<feature type="compositionally biased region" description="Polar residues" evidence="10">
    <location>
        <begin position="225"/>
        <end position="242"/>
    </location>
</feature>
<keyword evidence="2 8" id="KW-0863">Zinc-finger</keyword>
<dbReference type="GO" id="GO:0008270">
    <property type="term" value="F:zinc ion binding"/>
    <property type="evidence" value="ECO:0007669"/>
    <property type="project" value="UniProtKB-KW"/>
</dbReference>
<proteinExistence type="predicted"/>
<dbReference type="EMBL" id="CM031824">
    <property type="protein sequence ID" value="KAG6624771.1"/>
    <property type="molecule type" value="Genomic_DNA"/>
</dbReference>
<dbReference type="PANTHER" id="PTHR31992">
    <property type="entry name" value="DOF ZINC FINGER PROTEIN DOF1.4-RELATED"/>
    <property type="match status" value="1"/>
</dbReference>
<dbReference type="OrthoDB" id="1927254at2759"/>
<feature type="compositionally biased region" description="Basic and acidic residues" evidence="10">
    <location>
        <begin position="1"/>
        <end position="11"/>
    </location>
</feature>
<evidence type="ECO:0000313" key="13">
    <source>
        <dbReference type="EMBL" id="KAG6672252.1"/>
    </source>
</evidence>
<reference evidence="13" key="2">
    <citation type="submission" date="2021-01" db="EMBL/GenBank/DDBJ databases">
        <authorList>
            <person name="Lovell J.T."/>
            <person name="Bentley N."/>
            <person name="Bhattarai G."/>
            <person name="Jenkins J.W."/>
            <person name="Sreedasyam A."/>
            <person name="Alarcon Y."/>
            <person name="Bock C."/>
            <person name="Boston L."/>
            <person name="Carlson J."/>
            <person name="Cervantes K."/>
            <person name="Clermont K."/>
            <person name="Krom N."/>
            <person name="Kubenka K."/>
            <person name="Mamidi S."/>
            <person name="Mattison C."/>
            <person name="Monteros M."/>
            <person name="Pisani C."/>
            <person name="Plott C."/>
            <person name="Rajasekar S."/>
            <person name="Rhein H.S."/>
            <person name="Rohla C."/>
            <person name="Song M."/>
            <person name="Hilaire R.S."/>
            <person name="Shu S."/>
            <person name="Wells L."/>
            <person name="Wang X."/>
            <person name="Webber J."/>
            <person name="Heerema R.J."/>
            <person name="Klein P."/>
            <person name="Conner P."/>
            <person name="Grauke L."/>
            <person name="Grimwood J."/>
            <person name="Schmutz J."/>
            <person name="Randall J.J."/>
        </authorList>
    </citation>
    <scope>NUCLEOTIDE SEQUENCE</scope>
    <source>
        <tissue evidence="13">Leaf</tissue>
    </source>
</reference>
<comment type="function">
    <text evidence="9">Transcription factor that binds specifically to a 5'-AA[AG]G-3' consensus core sequence.</text>
</comment>
<dbReference type="Proteomes" id="UP000811609">
    <property type="component" value="Chromosome 16"/>
</dbReference>
<evidence type="ECO:0000256" key="6">
    <source>
        <dbReference type="ARBA" id="ARBA00023163"/>
    </source>
</evidence>
<comment type="subcellular location">
    <subcellularLocation>
        <location evidence="8 9">Nucleus</location>
    </subcellularLocation>
</comment>
<evidence type="ECO:0000256" key="3">
    <source>
        <dbReference type="ARBA" id="ARBA00022833"/>
    </source>
</evidence>